<dbReference type="EMBL" id="AP022853">
    <property type="protein sequence ID" value="BCB27032.1"/>
    <property type="molecule type" value="Genomic_DNA"/>
</dbReference>
<name>A0A6F8VDJ8_9PROT</name>
<dbReference type="Proteomes" id="UP000502260">
    <property type="component" value="Chromosome"/>
</dbReference>
<dbReference type="InterPro" id="IPR011604">
    <property type="entry name" value="PDDEXK-like_dom_sf"/>
</dbReference>
<accession>A0A6F8VDJ8</accession>
<reference evidence="2" key="1">
    <citation type="submission" date="2020-03" db="EMBL/GenBank/DDBJ databases">
        <title>Complete genome sequence of sulfur-oxidizing bacterium skT11.</title>
        <authorList>
            <person name="Kanda M."/>
            <person name="Kojima H."/>
            <person name="Fukui M."/>
        </authorList>
    </citation>
    <scope>NUCLEOTIDE SEQUENCE [LARGE SCALE GENOMIC DNA]</scope>
    <source>
        <strain evidence="2">skT11</strain>
    </source>
</reference>
<dbReference type="Pfam" id="PF10926">
    <property type="entry name" value="DUF2800"/>
    <property type="match status" value="1"/>
</dbReference>
<dbReference type="KEGG" id="slac:SKTS_19180"/>
<dbReference type="AlphaFoldDB" id="A0A6F8VDJ8"/>
<evidence type="ECO:0000313" key="2">
    <source>
        <dbReference type="Proteomes" id="UP000502260"/>
    </source>
</evidence>
<dbReference type="Gene3D" id="3.90.320.10">
    <property type="match status" value="1"/>
</dbReference>
<organism evidence="1 2">
    <name type="scientific">Sulfurimicrobium lacus</name>
    <dbReference type="NCBI Taxonomy" id="2715678"/>
    <lineage>
        <taxon>Bacteria</taxon>
        <taxon>Pseudomonadati</taxon>
        <taxon>Pseudomonadota</taxon>
        <taxon>Betaproteobacteria</taxon>
        <taxon>Nitrosomonadales</taxon>
        <taxon>Sulfuricellaceae</taxon>
        <taxon>Sulfurimicrobium</taxon>
    </lineage>
</organism>
<keyword evidence="2" id="KW-1185">Reference proteome</keyword>
<evidence type="ECO:0008006" key="3">
    <source>
        <dbReference type="Google" id="ProtNLM"/>
    </source>
</evidence>
<gene>
    <name evidence="1" type="ORF">SKTS_19180</name>
</gene>
<evidence type="ECO:0000313" key="1">
    <source>
        <dbReference type="EMBL" id="BCB27032.1"/>
    </source>
</evidence>
<sequence length="405" mass="44249">MEADLPQSTSAYADEGTAAHFLGEHCLTSGEHPASFIGKKIAIVPKGGAVWGFDNMPASTAFTIDADMAGYVNNYVQHVRDFAQGGELLVEQSLAISHITGEEDAEGTADAVVLRDDEITLIDLKYGRGVEVSAEDNPQLKLYALGALERYGLMGDFDTVRLVIVQPRVSSIPSEWSMPVSELLAWGEIASKRATDALTALEFRSNWIGHEHSYLTPGESTCKWCKAKATCPKLTAYVQDTIEAEFTDLTTADKVEQEAIIEAHVPSNPDALGAKLDAVDLIEDWCKAIRAKAEGELLKGNPVAGYKLVQGRKGARKWLDATAVEDMFKSMRLKQEQMYDLSLISPTTAEKLLADSPKRWNRVMPLIGQSEGKPSVAPIADKRPPLEIKPVEDEFEVIETADDLV</sequence>
<dbReference type="InterPro" id="IPR021229">
    <property type="entry name" value="DUF2800"/>
</dbReference>
<proteinExistence type="predicted"/>
<protein>
    <recommendedName>
        <fullName evidence="3">DUF2800 domain-containing protein</fullName>
    </recommendedName>
</protein>